<name>A0A7C4TV87_9BACT</name>
<dbReference type="Pfam" id="PF14450">
    <property type="entry name" value="FtsA"/>
    <property type="match status" value="1"/>
</dbReference>
<dbReference type="GO" id="GO:0009898">
    <property type="term" value="C:cytoplasmic side of plasma membrane"/>
    <property type="evidence" value="ECO:0007669"/>
    <property type="project" value="UniProtKB-UniRule"/>
</dbReference>
<sequence length="401" mass="43128">MDRIVSALDLGSQSVKFLIGEISNGNASIIGAGKVPSKSISKGVVIDLNRAAEAVSEAKKVAETMAGKKANSVYVSVSGSHLYSLNNKGSIIVSREGREISKDDVKRVEESARVLLLQANQRVIHAIPRQFIIDGQGGIRNPVGMSGIKLEEEVHIVTGSSTVLYNIEKVVSMVDLKKEAFVLQSLASSLSTLKEQEKELGVALVDIGAGTGDIAVFVNGSIAHTSVLPIGGEYITKDIAYALRVSLEEAERIKKDFGFAKSGNTVLENSTIEVSRIGTDEKTTVDIDYLSDVITARVDEILETLKLELIKSGYWGALHSGVVFTGGCAKLKNFGKRADEVLELPVRIGIPKSDYTFSDMLSDPEYATSIGLILYALSEGGKSRKVSNPFSSLSWIKDIFE</sequence>
<dbReference type="HAMAP" id="MF_02033">
    <property type="entry name" value="FtsA"/>
    <property type="match status" value="1"/>
</dbReference>
<keyword evidence="4 5" id="KW-0131">Cell cycle</keyword>
<gene>
    <name evidence="5 8" type="primary">ftsA</name>
    <name evidence="8" type="ORF">ENV82_01135</name>
</gene>
<keyword evidence="1 5" id="KW-1003">Cell membrane</keyword>
<evidence type="ECO:0000256" key="5">
    <source>
        <dbReference type="HAMAP-Rule" id="MF_02033"/>
    </source>
</evidence>
<keyword evidence="3 5" id="KW-0472">Membrane</keyword>
<comment type="similarity">
    <text evidence="5 6">Belongs to the FtsA/MreB family.</text>
</comment>
<evidence type="ECO:0000256" key="3">
    <source>
        <dbReference type="ARBA" id="ARBA00023136"/>
    </source>
</evidence>
<comment type="caution">
    <text evidence="8">The sequence shown here is derived from an EMBL/GenBank/DDBJ whole genome shotgun (WGS) entry which is preliminary data.</text>
</comment>
<keyword evidence="2 5" id="KW-0132">Cell division</keyword>
<feature type="domain" description="SHS2" evidence="7">
    <location>
        <begin position="5"/>
        <end position="192"/>
    </location>
</feature>
<dbReference type="Pfam" id="PF02491">
    <property type="entry name" value="SHS2_FTSA"/>
    <property type="match status" value="1"/>
</dbReference>
<dbReference type="PANTHER" id="PTHR32432:SF4">
    <property type="entry name" value="CELL DIVISION PROTEIN FTSA"/>
    <property type="match status" value="1"/>
</dbReference>
<proteinExistence type="inferred from homology"/>
<dbReference type="SUPFAM" id="SSF53067">
    <property type="entry name" value="Actin-like ATPase domain"/>
    <property type="match status" value="2"/>
</dbReference>
<comment type="function">
    <text evidence="5 6">Cell division protein that is involved in the assembly of the Z ring. May serve as a membrane anchor for the Z ring.</text>
</comment>
<comment type="subcellular location">
    <subcellularLocation>
        <location evidence="5">Cell membrane</location>
        <topology evidence="5">Peripheral membrane protein</topology>
        <orientation evidence="5">Cytoplasmic side</orientation>
    </subcellularLocation>
    <text evidence="5">Localizes to the Z ring in an FtsZ-dependent manner. Targeted to the membrane through a conserved C-terminal amphipathic helix.</text>
</comment>
<comment type="subunit">
    <text evidence="5">Self-interacts. Interacts with FtsZ.</text>
</comment>
<dbReference type="InterPro" id="IPR020823">
    <property type="entry name" value="Cell_div_FtsA"/>
</dbReference>
<evidence type="ECO:0000256" key="6">
    <source>
        <dbReference type="PIRNR" id="PIRNR003101"/>
    </source>
</evidence>
<evidence type="ECO:0000256" key="4">
    <source>
        <dbReference type="ARBA" id="ARBA00023306"/>
    </source>
</evidence>
<dbReference type="SMART" id="SM00842">
    <property type="entry name" value="FtsA"/>
    <property type="match status" value="1"/>
</dbReference>
<dbReference type="InterPro" id="IPR050696">
    <property type="entry name" value="FtsA/MreB"/>
</dbReference>
<organism evidence="8">
    <name type="scientific">Caldisericum exile</name>
    <dbReference type="NCBI Taxonomy" id="693075"/>
    <lineage>
        <taxon>Bacteria</taxon>
        <taxon>Pseudomonadati</taxon>
        <taxon>Caldisericota/Cryosericota group</taxon>
        <taxon>Caldisericota</taxon>
        <taxon>Caldisericia</taxon>
        <taxon>Caldisericales</taxon>
        <taxon>Caldisericaceae</taxon>
        <taxon>Caldisericum</taxon>
    </lineage>
</organism>
<dbReference type="AlphaFoldDB" id="A0A7C4TV87"/>
<dbReference type="EMBL" id="DTHV01000032">
    <property type="protein sequence ID" value="HGW60032.1"/>
    <property type="molecule type" value="Genomic_DNA"/>
</dbReference>
<dbReference type="PANTHER" id="PTHR32432">
    <property type="entry name" value="CELL DIVISION PROTEIN FTSA-RELATED"/>
    <property type="match status" value="1"/>
</dbReference>
<reference evidence="8" key="1">
    <citation type="journal article" date="2020" name="mSystems">
        <title>Genome- and Community-Level Interaction Insights into Carbon Utilization and Element Cycling Functions of Hydrothermarchaeota in Hydrothermal Sediment.</title>
        <authorList>
            <person name="Zhou Z."/>
            <person name="Liu Y."/>
            <person name="Xu W."/>
            <person name="Pan J."/>
            <person name="Luo Z.H."/>
            <person name="Li M."/>
        </authorList>
    </citation>
    <scope>NUCLEOTIDE SEQUENCE [LARGE SCALE GENOMIC DNA]</scope>
    <source>
        <strain evidence="8">SpSt-794</strain>
    </source>
</reference>
<dbReference type="CDD" id="cd24048">
    <property type="entry name" value="ASKHA_NBD_FtsA"/>
    <property type="match status" value="1"/>
</dbReference>
<accession>A0A7C4TV87</accession>
<dbReference type="GO" id="GO:0043093">
    <property type="term" value="P:FtsZ-dependent cytokinesis"/>
    <property type="evidence" value="ECO:0007669"/>
    <property type="project" value="UniProtKB-UniRule"/>
</dbReference>
<dbReference type="Gene3D" id="3.30.1490.110">
    <property type="match status" value="1"/>
</dbReference>
<evidence type="ECO:0000313" key="8">
    <source>
        <dbReference type="EMBL" id="HGW60032.1"/>
    </source>
</evidence>
<evidence type="ECO:0000256" key="1">
    <source>
        <dbReference type="ARBA" id="ARBA00022475"/>
    </source>
</evidence>
<dbReference type="Gene3D" id="3.30.420.40">
    <property type="match status" value="2"/>
</dbReference>
<dbReference type="InterPro" id="IPR043129">
    <property type="entry name" value="ATPase_NBD"/>
</dbReference>
<evidence type="ECO:0000259" key="7">
    <source>
        <dbReference type="SMART" id="SM00842"/>
    </source>
</evidence>
<dbReference type="NCBIfam" id="TIGR01174">
    <property type="entry name" value="ftsA"/>
    <property type="match status" value="1"/>
</dbReference>
<protein>
    <recommendedName>
        <fullName evidence="5 6">Cell division protein FtsA</fullName>
    </recommendedName>
</protein>
<dbReference type="PIRSF" id="PIRSF003101">
    <property type="entry name" value="FtsA"/>
    <property type="match status" value="1"/>
</dbReference>
<evidence type="ECO:0000256" key="2">
    <source>
        <dbReference type="ARBA" id="ARBA00022618"/>
    </source>
</evidence>
<dbReference type="GO" id="GO:0032153">
    <property type="term" value="C:cell division site"/>
    <property type="evidence" value="ECO:0007669"/>
    <property type="project" value="UniProtKB-UniRule"/>
</dbReference>
<dbReference type="InterPro" id="IPR003494">
    <property type="entry name" value="SHS2_FtsA"/>
</dbReference>